<reference evidence="5" key="2">
    <citation type="journal article" date="2021" name="PeerJ">
        <title>Extensive microbial diversity within the chicken gut microbiome revealed by metagenomics and culture.</title>
        <authorList>
            <person name="Gilroy R."/>
            <person name="Ravi A."/>
            <person name="Getino M."/>
            <person name="Pursley I."/>
            <person name="Horton D.L."/>
            <person name="Alikhan N.F."/>
            <person name="Baker D."/>
            <person name="Gharbi K."/>
            <person name="Hall N."/>
            <person name="Watson M."/>
            <person name="Adriaenssens E.M."/>
            <person name="Foster-Nyarko E."/>
            <person name="Jarju S."/>
            <person name="Secka A."/>
            <person name="Antonio M."/>
            <person name="Oren A."/>
            <person name="Chaudhuri R.R."/>
            <person name="La Ragione R."/>
            <person name="Hildebrand F."/>
            <person name="Pallen M.J."/>
        </authorList>
    </citation>
    <scope>NUCLEOTIDE SEQUENCE</scope>
    <source>
        <strain evidence="5">G3-3990</strain>
    </source>
</reference>
<dbReference type="SUPFAM" id="SSF50494">
    <property type="entry name" value="Trypsin-like serine proteases"/>
    <property type="match status" value="1"/>
</dbReference>
<dbReference type="PRINTS" id="PR00834">
    <property type="entry name" value="PROTEASES2C"/>
</dbReference>
<feature type="chain" id="PRO_5038803171" evidence="4">
    <location>
        <begin position="20"/>
        <end position="569"/>
    </location>
</feature>
<gene>
    <name evidence="5" type="ORF">IAA73_00435</name>
</gene>
<dbReference type="GO" id="GO:0006508">
    <property type="term" value="P:proteolysis"/>
    <property type="evidence" value="ECO:0007669"/>
    <property type="project" value="UniProtKB-KW"/>
</dbReference>
<dbReference type="EMBL" id="JADIMG010000003">
    <property type="protein sequence ID" value="MBO8458791.1"/>
    <property type="molecule type" value="Genomic_DNA"/>
</dbReference>
<dbReference type="Pfam" id="PF13365">
    <property type="entry name" value="Trypsin_2"/>
    <property type="match status" value="1"/>
</dbReference>
<dbReference type="AlphaFoldDB" id="A0A9D9N373"/>
<comment type="similarity">
    <text evidence="1">Belongs to the peptidase S1C family.</text>
</comment>
<dbReference type="PANTHER" id="PTHR43343:SF3">
    <property type="entry name" value="PROTEASE DO-LIKE 8, CHLOROPLASTIC"/>
    <property type="match status" value="1"/>
</dbReference>
<dbReference type="InterPro" id="IPR043504">
    <property type="entry name" value="Peptidase_S1_PA_chymotrypsin"/>
</dbReference>
<evidence type="ECO:0000256" key="3">
    <source>
        <dbReference type="ARBA" id="ARBA00022801"/>
    </source>
</evidence>
<keyword evidence="2" id="KW-0645">Protease</keyword>
<keyword evidence="3" id="KW-0378">Hydrolase</keyword>
<evidence type="ECO:0000313" key="5">
    <source>
        <dbReference type="EMBL" id="MBO8458791.1"/>
    </source>
</evidence>
<evidence type="ECO:0000256" key="2">
    <source>
        <dbReference type="ARBA" id="ARBA00022670"/>
    </source>
</evidence>
<keyword evidence="4" id="KW-0732">Signal</keyword>
<dbReference type="Gene3D" id="2.40.10.10">
    <property type="entry name" value="Trypsin-like serine proteases"/>
    <property type="match status" value="2"/>
</dbReference>
<dbReference type="InterPro" id="IPR001940">
    <property type="entry name" value="Peptidase_S1C"/>
</dbReference>
<feature type="signal peptide" evidence="4">
    <location>
        <begin position="1"/>
        <end position="19"/>
    </location>
</feature>
<comment type="caution">
    <text evidence="5">The sequence shown here is derived from an EMBL/GenBank/DDBJ whole genome shotgun (WGS) entry which is preliminary data.</text>
</comment>
<accession>A0A9D9N373</accession>
<evidence type="ECO:0000313" key="6">
    <source>
        <dbReference type="Proteomes" id="UP000823641"/>
    </source>
</evidence>
<dbReference type="Proteomes" id="UP000823641">
    <property type="component" value="Unassembled WGS sequence"/>
</dbReference>
<dbReference type="GO" id="GO:0004252">
    <property type="term" value="F:serine-type endopeptidase activity"/>
    <property type="evidence" value="ECO:0007669"/>
    <property type="project" value="InterPro"/>
</dbReference>
<evidence type="ECO:0000256" key="1">
    <source>
        <dbReference type="ARBA" id="ARBA00010541"/>
    </source>
</evidence>
<dbReference type="InterPro" id="IPR051201">
    <property type="entry name" value="Chloro_Bact_Ser_Proteases"/>
</dbReference>
<dbReference type="PANTHER" id="PTHR43343">
    <property type="entry name" value="PEPTIDASE S12"/>
    <property type="match status" value="1"/>
</dbReference>
<protein>
    <submittedName>
        <fullName evidence="5">Trypsin-like peptidase domain-containing protein</fullName>
    </submittedName>
</protein>
<sequence>MRKPLALLLAVFMSVTVMSQSLRESVVVVTPTYSEKTQQFLSTFGKHLKSDGFYAAAEVLESYSKGIYGSGFAYRDTISGKMYIVTNRHVVDQASEVDIEITSNDNTHKITNCQVVACDDALDLALILLPESEIGNIIPLPLSVAPLHDGDNVFTAGYPGLAGKPSWQYANGIISNASLTLESLVSTSKSRFIQHTAPVDAGSSGSPLLIKTDNNITGHSVIGINTWKANGRENTNLAIPASAIIELIEKNVGQPATNDSIRLKERAQGLTKAVKETYKSVIPYVSYGFVSEISASTFYDLIIQSSDNAQTAINESYEQGKPLDGIRIGIADIICQKFVQKDYKFNKIVSIDADKHTATVEYISGNKTIDTEWELEQGNWRIKGADNMNKTDIEPNGISKTYGFGTSIYANVGFPFNKDCYGMLYNISFKRTVATFLTYELGIGAVNVKTNDIEWDYTNPQEPVEVPVTNNHTMADINIGIGGQLPIKCSVIYIVPYVKGLGGLCAGKEIFGINYGVNAGLEFAYKFGYQKYVLLNVGYLHRWTSLFDFGSARKSQPFSGITAAIGVSL</sequence>
<dbReference type="InterPro" id="IPR009003">
    <property type="entry name" value="Peptidase_S1_PA"/>
</dbReference>
<proteinExistence type="inferred from homology"/>
<reference evidence="5" key="1">
    <citation type="submission" date="2020-10" db="EMBL/GenBank/DDBJ databases">
        <authorList>
            <person name="Gilroy R."/>
        </authorList>
    </citation>
    <scope>NUCLEOTIDE SEQUENCE</scope>
    <source>
        <strain evidence="5">G3-3990</strain>
    </source>
</reference>
<evidence type="ECO:0000256" key="4">
    <source>
        <dbReference type="SAM" id="SignalP"/>
    </source>
</evidence>
<organism evidence="5 6">
    <name type="scientific">Candidatus Gallipaludibacter merdavium</name>
    <dbReference type="NCBI Taxonomy" id="2840839"/>
    <lineage>
        <taxon>Bacteria</taxon>
        <taxon>Pseudomonadati</taxon>
        <taxon>Bacteroidota</taxon>
        <taxon>Bacteroidia</taxon>
        <taxon>Bacteroidales</taxon>
        <taxon>Candidatus Gallipaludibacter</taxon>
    </lineage>
</organism>
<name>A0A9D9N373_9BACT</name>